<gene>
    <name evidence="7" type="primary">LOC111349387</name>
</gene>
<keyword evidence="1 3" id="KW-0193">Cuticle</keyword>
<evidence type="ECO:0000256" key="1">
    <source>
        <dbReference type="ARBA" id="ARBA00022460"/>
    </source>
</evidence>
<dbReference type="PRINTS" id="PR00947">
    <property type="entry name" value="CUTICLE"/>
</dbReference>
<accession>A0A9J7DQ92</accession>
<dbReference type="OrthoDB" id="6510765at2759"/>
<dbReference type="PROSITE" id="PS00233">
    <property type="entry name" value="CHIT_BIND_RR_1"/>
    <property type="match status" value="2"/>
</dbReference>
<evidence type="ECO:0000256" key="4">
    <source>
        <dbReference type="SAM" id="MobiDB-lite"/>
    </source>
</evidence>
<dbReference type="Pfam" id="PF00379">
    <property type="entry name" value="Chitin_bind_4"/>
    <property type="match status" value="2"/>
</dbReference>
<dbReference type="PANTHER" id="PTHR12236">
    <property type="entry name" value="STRUCTURAL CONTITUENT OF CUTICLE"/>
    <property type="match status" value="1"/>
</dbReference>
<dbReference type="PROSITE" id="PS51155">
    <property type="entry name" value="CHIT_BIND_RR_2"/>
    <property type="match status" value="2"/>
</dbReference>
<feature type="region of interest" description="Disordered" evidence="4">
    <location>
        <begin position="160"/>
        <end position="183"/>
    </location>
</feature>
<dbReference type="InterPro" id="IPR000618">
    <property type="entry name" value="Insect_cuticle"/>
</dbReference>
<evidence type="ECO:0000313" key="7">
    <source>
        <dbReference type="RefSeq" id="XP_022816258.1"/>
    </source>
</evidence>
<feature type="signal peptide" evidence="5">
    <location>
        <begin position="1"/>
        <end position="18"/>
    </location>
</feature>
<reference evidence="7" key="1">
    <citation type="submission" date="2025-08" db="UniProtKB">
        <authorList>
            <consortium name="RefSeq"/>
        </authorList>
    </citation>
    <scope>IDENTIFICATION</scope>
    <source>
        <strain evidence="7">Ishihara</strain>
        <tissue evidence="7">Whole body</tissue>
    </source>
</reference>
<dbReference type="GeneID" id="111349387"/>
<protein>
    <submittedName>
        <fullName evidence="7">Pupal cuticle protein Edg-84A-like</fullName>
    </submittedName>
</protein>
<feature type="region of interest" description="Disordered" evidence="4">
    <location>
        <begin position="20"/>
        <end position="42"/>
    </location>
</feature>
<dbReference type="PANTHER" id="PTHR12236:SF95">
    <property type="entry name" value="CUTICULAR PROTEIN 76BD, ISOFORM C-RELATED"/>
    <property type="match status" value="1"/>
</dbReference>
<evidence type="ECO:0000256" key="3">
    <source>
        <dbReference type="PROSITE-ProRule" id="PRU00497"/>
    </source>
</evidence>
<dbReference type="InterPro" id="IPR051217">
    <property type="entry name" value="Insect_Cuticle_Struc_Prot"/>
</dbReference>
<dbReference type="AlphaFoldDB" id="A0A9J7DQ92"/>
<keyword evidence="2 5" id="KW-0732">Signal</keyword>
<dbReference type="GO" id="GO:0005615">
    <property type="term" value="C:extracellular space"/>
    <property type="evidence" value="ECO:0007669"/>
    <property type="project" value="TreeGrafter"/>
</dbReference>
<feature type="chain" id="PRO_5039945723" evidence="5">
    <location>
        <begin position="19"/>
        <end position="267"/>
    </location>
</feature>
<organism evidence="6 7">
    <name type="scientific">Spodoptera litura</name>
    <name type="common">Asian cotton leafworm</name>
    <dbReference type="NCBI Taxonomy" id="69820"/>
    <lineage>
        <taxon>Eukaryota</taxon>
        <taxon>Metazoa</taxon>
        <taxon>Ecdysozoa</taxon>
        <taxon>Arthropoda</taxon>
        <taxon>Hexapoda</taxon>
        <taxon>Insecta</taxon>
        <taxon>Pterygota</taxon>
        <taxon>Neoptera</taxon>
        <taxon>Endopterygota</taxon>
        <taxon>Lepidoptera</taxon>
        <taxon>Glossata</taxon>
        <taxon>Ditrysia</taxon>
        <taxon>Noctuoidea</taxon>
        <taxon>Noctuidae</taxon>
        <taxon>Amphipyrinae</taxon>
        <taxon>Spodoptera</taxon>
    </lineage>
</organism>
<dbReference type="RefSeq" id="XP_022816258.1">
    <property type="nucleotide sequence ID" value="XM_022960490.1"/>
</dbReference>
<dbReference type="InterPro" id="IPR031311">
    <property type="entry name" value="CHIT_BIND_RR_consensus"/>
</dbReference>
<dbReference type="GO" id="GO:0031012">
    <property type="term" value="C:extracellular matrix"/>
    <property type="evidence" value="ECO:0007669"/>
    <property type="project" value="TreeGrafter"/>
</dbReference>
<evidence type="ECO:0000256" key="2">
    <source>
        <dbReference type="ARBA" id="ARBA00022729"/>
    </source>
</evidence>
<sequence length="267" mass="30424">MVAKVILVIAVVVATIAAQDHHHEHHHHASSSQSIKQHHGKATEKHVEYYSHPKYEFAYEVKDPHTGDKKYQHEARDGDVVKGVYSLHEPDGTVRIVEYHADKKTGFNANVKHEGHAKHIVPEHHHHHSSLNCVIKSFKMVAKVILVIAVVVATIAAQDHHHEHHHHASSSQSIKQHHGKATEKHVEYYSHPKYEFAYEVKDPHTGDKKYQHEARDGDVVKGVYSLHEPDGTVRIVEYHADKKTGFNANVKHEGHAKHIVPEHHHHH</sequence>
<proteinExistence type="predicted"/>
<dbReference type="Proteomes" id="UP000301870">
    <property type="component" value="Chromosome 9"/>
</dbReference>
<evidence type="ECO:0000313" key="6">
    <source>
        <dbReference type="Proteomes" id="UP000301870"/>
    </source>
</evidence>
<evidence type="ECO:0000256" key="5">
    <source>
        <dbReference type="SAM" id="SignalP"/>
    </source>
</evidence>
<keyword evidence="6" id="KW-1185">Reference proteome</keyword>
<name>A0A9J7DQ92_SPOLT</name>
<dbReference type="KEGG" id="sliu:111349387"/>
<dbReference type="GO" id="GO:0042302">
    <property type="term" value="F:structural constituent of cuticle"/>
    <property type="evidence" value="ECO:0007669"/>
    <property type="project" value="UniProtKB-UniRule"/>
</dbReference>